<dbReference type="GO" id="GO:0006376">
    <property type="term" value="P:mRNA splice site recognition"/>
    <property type="evidence" value="ECO:0007669"/>
    <property type="project" value="TreeGrafter"/>
</dbReference>
<dbReference type="GO" id="GO:0005829">
    <property type="term" value="C:cytosol"/>
    <property type="evidence" value="ECO:0007669"/>
    <property type="project" value="TreeGrafter"/>
</dbReference>
<feature type="region of interest" description="Disordered" evidence="4">
    <location>
        <begin position="1"/>
        <end position="69"/>
    </location>
</feature>
<feature type="non-terminal residue" evidence="6">
    <location>
        <position position="702"/>
    </location>
</feature>
<feature type="compositionally biased region" description="Low complexity" evidence="4">
    <location>
        <begin position="34"/>
        <end position="48"/>
    </location>
</feature>
<feature type="non-terminal residue" evidence="6">
    <location>
        <position position="1"/>
    </location>
</feature>
<dbReference type="PANTHER" id="PTHR47640:SF10">
    <property type="entry name" value="TRNA SELENOCYSTEINE 1-ASSOCIATED PROTEIN 1-RELATED"/>
    <property type="match status" value="1"/>
</dbReference>
<dbReference type="CDD" id="cd12611">
    <property type="entry name" value="RRM1_NGR1_NAM8_like"/>
    <property type="match status" value="1"/>
</dbReference>
<dbReference type="EMBL" id="NCSJ02000151">
    <property type="protein sequence ID" value="RFU28783.1"/>
    <property type="molecule type" value="Genomic_DNA"/>
</dbReference>
<proteinExistence type="predicted"/>
<dbReference type="PROSITE" id="PS50102">
    <property type="entry name" value="RRM"/>
    <property type="match status" value="3"/>
</dbReference>
<dbReference type="InterPro" id="IPR000504">
    <property type="entry name" value="RRM_dom"/>
</dbReference>
<dbReference type="SMART" id="SM00360">
    <property type="entry name" value="RRM"/>
    <property type="match status" value="3"/>
</dbReference>
<dbReference type="Proteomes" id="UP000258309">
    <property type="component" value="Unassembled WGS sequence"/>
</dbReference>
<feature type="domain" description="RRM" evidence="5">
    <location>
        <begin position="167"/>
        <end position="246"/>
    </location>
</feature>
<gene>
    <name evidence="6" type="ORF">B7463_g7571</name>
</gene>
<evidence type="ECO:0000313" key="6">
    <source>
        <dbReference type="EMBL" id="RFU28783.1"/>
    </source>
</evidence>
<dbReference type="CDD" id="cd12613">
    <property type="entry name" value="RRM2_NGR1_NAM8_like"/>
    <property type="match status" value="1"/>
</dbReference>
<dbReference type="FunFam" id="3.30.70.330:FF:000222">
    <property type="entry name" value="mRNA binding post-transcriptional regulator"/>
    <property type="match status" value="1"/>
</dbReference>
<evidence type="ECO:0000259" key="5">
    <source>
        <dbReference type="PROSITE" id="PS50102"/>
    </source>
</evidence>
<comment type="caution">
    <text evidence="6">The sequence shown here is derived from an EMBL/GenBank/DDBJ whole genome shotgun (WGS) entry which is preliminary data.</text>
</comment>
<evidence type="ECO:0000256" key="1">
    <source>
        <dbReference type="ARBA" id="ARBA00022737"/>
    </source>
</evidence>
<keyword evidence="1" id="KW-0677">Repeat</keyword>
<dbReference type="GO" id="GO:0003729">
    <property type="term" value="F:mRNA binding"/>
    <property type="evidence" value="ECO:0007669"/>
    <property type="project" value="InterPro"/>
</dbReference>
<dbReference type="CDD" id="cd12346">
    <property type="entry name" value="RRM3_NGR1_NAM8_like"/>
    <property type="match status" value="1"/>
</dbReference>
<organism evidence="6 7">
    <name type="scientific">Scytalidium lignicola</name>
    <name type="common">Hyphomycete</name>
    <dbReference type="NCBI Taxonomy" id="5539"/>
    <lineage>
        <taxon>Eukaryota</taxon>
        <taxon>Fungi</taxon>
        <taxon>Dikarya</taxon>
        <taxon>Ascomycota</taxon>
        <taxon>Pezizomycotina</taxon>
        <taxon>Leotiomycetes</taxon>
        <taxon>Leotiomycetes incertae sedis</taxon>
        <taxon>Scytalidium</taxon>
    </lineage>
</organism>
<dbReference type="PANTHER" id="PTHR47640">
    <property type="entry name" value="TRNA SELENOCYSTEINE 1-ASSOCIATED PROTEIN 1-RELATED-RELATED"/>
    <property type="match status" value="1"/>
</dbReference>
<dbReference type="Gene3D" id="3.30.70.330">
    <property type="match status" value="3"/>
</dbReference>
<accession>A0A3E2H6T0</accession>
<dbReference type="STRING" id="5539.A0A3E2H6T0"/>
<dbReference type="InterPro" id="IPR035979">
    <property type="entry name" value="RBD_domain_sf"/>
</dbReference>
<evidence type="ECO:0000256" key="4">
    <source>
        <dbReference type="SAM" id="MobiDB-lite"/>
    </source>
</evidence>
<protein>
    <recommendedName>
        <fullName evidence="5">RRM domain-containing protein</fullName>
    </recommendedName>
</protein>
<dbReference type="SUPFAM" id="SSF54928">
    <property type="entry name" value="RNA-binding domain, RBD"/>
    <property type="match status" value="2"/>
</dbReference>
<feature type="compositionally biased region" description="Polar residues" evidence="4">
    <location>
        <begin position="1"/>
        <end position="19"/>
    </location>
</feature>
<sequence length="702" mass="76342">MSFQNFDPSQQGQFSVENNGNGGGLPQGPPQGMPPTQQQQGMQQQVGPDSSSPAPFSQQGAVDGASGPVSNEAKTTLWMGELEPWIDENFIRSVWFGMGETVNVKMIRDKFSGNAGYCFIDFQTPAAAAKALSLNGSMIPNTSRPFKLNWASGGGLADRRDERGPEYSIFVGDLGPEVNEYVLVSLFQARFPSCKSAKIMTDPISGMSRGYGFVRFAEEGDQQRALTEMQGVYCGNRPMRISTATPKNKSGGGAPAGLPGMPGAMGAGMAGGMYPMGAPPMGYYGAPQPMNQFTDPNNTTVFVGGLSGYVTEDELRSFFQGFGEITYVKIPPGKGCGFVQFVQRHAAEMAINQMQGYPIGNSRVRLSWGRSQNNSGPAGTPYRPAPPPPQYQPMGMPPQHPYGNFAPLQATLLQKYRTVGFCGFHDAHVQKYQNTNTNAYHDFGLVNNIYNIQISASQLRSGGNLYYSNNEIPEQYFTGLESANTYFPRTINDMAFADQFDIVDRQIQICREATAAGFLLGGAPNRRIINSHGMAGNNMIDRPEMNWSAYSSTDSKGVSGSLGPARLQIGGRIGDEDEKIKVEKTELDEKYHSLEAIEKHEGPSGLIRRYGTANPVVGSTTSTGSGSSSDTSYLRREGVLDPNWNMEKEFKKLEARKYSRGQKCSYGDDDDECQSLPYDEPIGSPVYDGIENGSIPSFGMKK</sequence>
<reference evidence="6 7" key="1">
    <citation type="submission" date="2018-05" db="EMBL/GenBank/DDBJ databases">
        <title>Draft genome sequence of Scytalidium lignicola DSM 105466, a ubiquitous saprotrophic fungus.</title>
        <authorList>
            <person name="Buettner E."/>
            <person name="Gebauer A.M."/>
            <person name="Hofrichter M."/>
            <person name="Liers C."/>
            <person name="Kellner H."/>
        </authorList>
    </citation>
    <scope>NUCLEOTIDE SEQUENCE [LARGE SCALE GENOMIC DNA]</scope>
    <source>
        <strain evidence="6 7">DSM 105466</strain>
    </source>
</reference>
<keyword evidence="7" id="KW-1185">Reference proteome</keyword>
<name>A0A3E2H6T0_SCYLI</name>
<dbReference type="FunFam" id="3.30.70.330:FF:000065">
    <property type="entry name" value="mRNA binding post-transcriptional regulator"/>
    <property type="match status" value="1"/>
</dbReference>
<keyword evidence="2 3" id="KW-0694">RNA-binding</keyword>
<dbReference type="FunFam" id="3.30.70.330:FF:000227">
    <property type="entry name" value="mRNA binding post-transcriptional regulator"/>
    <property type="match status" value="1"/>
</dbReference>
<evidence type="ECO:0000256" key="2">
    <source>
        <dbReference type="ARBA" id="ARBA00022884"/>
    </source>
</evidence>
<dbReference type="Pfam" id="PF00076">
    <property type="entry name" value="RRM_1"/>
    <property type="match status" value="3"/>
</dbReference>
<dbReference type="InterPro" id="IPR012677">
    <property type="entry name" value="Nucleotide-bd_a/b_plait_sf"/>
</dbReference>
<evidence type="ECO:0000313" key="7">
    <source>
        <dbReference type="Proteomes" id="UP000258309"/>
    </source>
</evidence>
<evidence type="ECO:0000256" key="3">
    <source>
        <dbReference type="PROSITE-ProRule" id="PRU00176"/>
    </source>
</evidence>
<feature type="region of interest" description="Disordered" evidence="4">
    <location>
        <begin position="658"/>
        <end position="702"/>
    </location>
</feature>
<feature type="domain" description="RRM" evidence="5">
    <location>
        <begin position="75"/>
        <end position="153"/>
    </location>
</feature>
<feature type="domain" description="RRM" evidence="5">
    <location>
        <begin position="299"/>
        <end position="371"/>
    </location>
</feature>
<dbReference type="InterPro" id="IPR050825">
    <property type="entry name" value="RBM42_RBP45_47-like"/>
</dbReference>
<dbReference type="OrthoDB" id="446113at2759"/>
<feature type="compositionally biased region" description="Polar residues" evidence="4">
    <location>
        <begin position="49"/>
        <end position="60"/>
    </location>
</feature>
<dbReference type="AlphaFoldDB" id="A0A3E2H6T0"/>